<feature type="region of interest" description="Disordered" evidence="1">
    <location>
        <begin position="65"/>
        <end position="101"/>
    </location>
</feature>
<keyword evidence="3" id="KW-1185">Reference proteome</keyword>
<sequence>MFPHDNQPLPDGCTRCRRLQQQTQSAFLVLHPESTSKNSDATHVKNRQSGNALYQVSETCKYYRAGHPGDPHLRTQQAPSPKYRGVYQVKQTLRRSTQTEL</sequence>
<gene>
    <name evidence="2" type="ORF">KUCA_T00002169001</name>
</gene>
<proteinExistence type="predicted"/>
<evidence type="ECO:0000313" key="2">
    <source>
        <dbReference type="EMBL" id="CDK26198.1"/>
    </source>
</evidence>
<name>W6MJN7_9ASCO</name>
<dbReference type="Proteomes" id="UP000019384">
    <property type="component" value="Unassembled WGS sequence"/>
</dbReference>
<dbReference type="RefSeq" id="XP_022458205.1">
    <property type="nucleotide sequence ID" value="XM_022604422.1"/>
</dbReference>
<reference evidence="2" key="1">
    <citation type="submission" date="2013-12" db="EMBL/GenBank/DDBJ databases">
        <authorList>
            <person name="Genoscope - CEA"/>
        </authorList>
    </citation>
    <scope>NUCLEOTIDE SEQUENCE</scope>
    <source>
        <strain evidence="2">CBS 1993</strain>
    </source>
</reference>
<accession>W6MJN7</accession>
<feature type="compositionally biased region" description="Polar residues" evidence="1">
    <location>
        <begin position="89"/>
        <end position="101"/>
    </location>
</feature>
<evidence type="ECO:0000313" key="3">
    <source>
        <dbReference type="Proteomes" id="UP000019384"/>
    </source>
</evidence>
<dbReference type="GeneID" id="34519593"/>
<protein>
    <submittedName>
        <fullName evidence="2">Uncharacterized protein</fullName>
    </submittedName>
</protein>
<dbReference type="EMBL" id="HG793126">
    <property type="protein sequence ID" value="CDK26198.1"/>
    <property type="molecule type" value="Genomic_DNA"/>
</dbReference>
<reference evidence="2" key="2">
    <citation type="submission" date="2014-02" db="EMBL/GenBank/DDBJ databases">
        <title>Complete DNA sequence of /Kuraishia capsulata/ illustrates novel genomic features among budding yeasts (/Saccharomycotina/).</title>
        <authorList>
            <person name="Morales L."/>
            <person name="Noel B."/>
            <person name="Porcel B."/>
            <person name="Marcet-Houben M."/>
            <person name="Hullo M-F."/>
            <person name="Sacerdot C."/>
            <person name="Tekaia F."/>
            <person name="Leh-Louis V."/>
            <person name="Despons L."/>
            <person name="Khanna V."/>
            <person name="Aury J-M."/>
            <person name="Barbe V."/>
            <person name="Couloux A."/>
            <person name="Labadie K."/>
            <person name="Pelletier E."/>
            <person name="Souciet J-L."/>
            <person name="Boekhout T."/>
            <person name="Gabaldon T."/>
            <person name="Wincker P."/>
            <person name="Dujon B."/>
        </authorList>
    </citation>
    <scope>NUCLEOTIDE SEQUENCE</scope>
    <source>
        <strain evidence="2">CBS 1993</strain>
    </source>
</reference>
<dbReference type="HOGENOM" id="CLU_2292119_0_0_1"/>
<evidence type="ECO:0000256" key="1">
    <source>
        <dbReference type="SAM" id="MobiDB-lite"/>
    </source>
</evidence>
<dbReference type="AlphaFoldDB" id="W6MJN7"/>
<organism evidence="2 3">
    <name type="scientific">Kuraishia capsulata CBS 1993</name>
    <dbReference type="NCBI Taxonomy" id="1382522"/>
    <lineage>
        <taxon>Eukaryota</taxon>
        <taxon>Fungi</taxon>
        <taxon>Dikarya</taxon>
        <taxon>Ascomycota</taxon>
        <taxon>Saccharomycotina</taxon>
        <taxon>Pichiomycetes</taxon>
        <taxon>Pichiales</taxon>
        <taxon>Pichiaceae</taxon>
        <taxon>Kuraishia</taxon>
    </lineage>
</organism>